<evidence type="ECO:0000313" key="1">
    <source>
        <dbReference type="EMBL" id="MEM4987235.1"/>
    </source>
</evidence>
<proteinExistence type="predicted"/>
<keyword evidence="2" id="KW-1185">Reference proteome</keyword>
<gene>
    <name evidence="1" type="ORF">V8G57_07510</name>
</gene>
<dbReference type="RefSeq" id="WP_342828854.1">
    <property type="nucleotide sequence ID" value="NZ_JBANDC010000004.1"/>
</dbReference>
<name>A0ABU9PTA7_9BURK</name>
<reference evidence="1 2" key="1">
    <citation type="submission" date="2024-02" db="EMBL/GenBank/DDBJ databases">
        <title>Draft genome sequence of Collimonas sp. strain H4R21, an effective mineral-weathering bacterial strain isolated from the beech rhizosphere.</title>
        <authorList>
            <person name="Morin E."/>
            <person name="Uroz S."/>
            <person name="Leveau J.H.J."/>
            <person name="Kumar R."/>
            <person name="Rey M.W."/>
            <person name="Pham J."/>
        </authorList>
    </citation>
    <scope>NUCLEOTIDE SEQUENCE [LARGE SCALE GENOMIC DNA]</scope>
    <source>
        <strain evidence="1 2">H4R21</strain>
    </source>
</reference>
<protein>
    <submittedName>
        <fullName evidence="1">Uncharacterized protein</fullName>
    </submittedName>
</protein>
<sequence length="142" mass="16670">MTLTRIEFSQEHPQEWAGMGDFLLVSPNGNHEIQLPYVGEPPWGDSYHTIQIDGHDIPGLAWGCAFAMSSCSRYLAFSWMRQRFERKTMVVDMEERRYTILPNYIFVLEIEWPYILGEWEGRKGKDYEFNGAESWFPYAESS</sequence>
<organism evidence="1 2">
    <name type="scientific">Collimonas rhizosphaerae</name>
    <dbReference type="NCBI Taxonomy" id="3126357"/>
    <lineage>
        <taxon>Bacteria</taxon>
        <taxon>Pseudomonadati</taxon>
        <taxon>Pseudomonadota</taxon>
        <taxon>Betaproteobacteria</taxon>
        <taxon>Burkholderiales</taxon>
        <taxon>Oxalobacteraceae</taxon>
        <taxon>Collimonas</taxon>
    </lineage>
</organism>
<dbReference type="Proteomes" id="UP001495910">
    <property type="component" value="Unassembled WGS sequence"/>
</dbReference>
<dbReference type="EMBL" id="JBANDC010000004">
    <property type="protein sequence ID" value="MEM4987235.1"/>
    <property type="molecule type" value="Genomic_DNA"/>
</dbReference>
<evidence type="ECO:0000313" key="2">
    <source>
        <dbReference type="Proteomes" id="UP001495910"/>
    </source>
</evidence>
<comment type="caution">
    <text evidence="1">The sequence shown here is derived from an EMBL/GenBank/DDBJ whole genome shotgun (WGS) entry which is preliminary data.</text>
</comment>
<accession>A0ABU9PTA7</accession>